<dbReference type="RefSeq" id="WP_282589951.1">
    <property type="nucleotide sequence ID" value="NZ_JAPAAF010000001.1"/>
</dbReference>
<keyword evidence="3" id="KW-0808">Transferase</keyword>
<dbReference type="InterPro" id="IPR015424">
    <property type="entry name" value="PyrdxlP-dep_Trfase"/>
</dbReference>
<evidence type="ECO:0000256" key="1">
    <source>
        <dbReference type="ARBA" id="ARBA00022898"/>
    </source>
</evidence>
<dbReference type="Proteomes" id="UP001163821">
    <property type="component" value="Unassembled WGS sequence"/>
</dbReference>
<evidence type="ECO:0000313" key="4">
    <source>
        <dbReference type="Proteomes" id="UP001163821"/>
    </source>
</evidence>
<dbReference type="GO" id="GO:0008483">
    <property type="term" value="F:transaminase activity"/>
    <property type="evidence" value="ECO:0007669"/>
    <property type="project" value="UniProtKB-KW"/>
</dbReference>
<keyword evidence="1" id="KW-0663">Pyridoxal phosphate</keyword>
<sequence length="506" mass="57208">MSGEWLYFVLNSPALLTMGTLENYFSFFREQIIGIDQTFESPFGQKKILYADWIASGRLYRPIEEKLAHDFGPFVANTHTETSETGALMTSAYHLAHQIIKQHVNAGPNDVIITAGFGMTTVINKFQRILGLKLCGKISGKACIKEREKPVVFISHMEHHSNHTSWYETIADVVIVEPGADLQIDPENLRKKLEEYKDRPFKIGSFTACSNVTGIRTPYYELASMMHEYGGVAFIDFAASAPYDEINMHPDDPMMKLDAVMFSPHKFLGGPGSSGVLVFDKSMYHNTVPDHPGGGTVDWTNPWGKYKYVDDIEAREDGGTPGFLQSIRTALCFQLKDQMGIERIRSREEELLQLAFAGLDSIPEVVILANNQRNRLGVISFYVPGIHYNLLVRLLNDLYGIQVRGGCACAGTYGHFLLEVSYEQSSEITDKINHGDLSDKPGWVRWSLHPTMTNAEVTLFIEALRDIVVNLEIYREQYVPVPRTNTFRHRQEKDYRQEVSAWFALG</sequence>
<dbReference type="Pfam" id="PF00266">
    <property type="entry name" value="Aminotran_5"/>
    <property type="match status" value="1"/>
</dbReference>
<accession>A0AA41Y3S7</accession>
<gene>
    <name evidence="3" type="ORF">N2K84_01290</name>
</gene>
<evidence type="ECO:0000313" key="3">
    <source>
        <dbReference type="EMBL" id="MCW0481344.1"/>
    </source>
</evidence>
<reference evidence="3" key="1">
    <citation type="submission" date="2022-10" db="EMBL/GenBank/DDBJ databases">
        <title>Gaoshiqiia sediminis gen. nov., sp. nov., isolated from coastal sediment.</title>
        <authorList>
            <person name="Yu W.X."/>
            <person name="Mu D.S."/>
            <person name="Du J.Z."/>
            <person name="Liang Y.Q."/>
        </authorList>
    </citation>
    <scope>NUCLEOTIDE SEQUENCE</scope>
    <source>
        <strain evidence="3">A06</strain>
    </source>
</reference>
<dbReference type="InterPro" id="IPR000192">
    <property type="entry name" value="Aminotrans_V_dom"/>
</dbReference>
<name>A0AA41Y3S7_9BACT</name>
<dbReference type="SUPFAM" id="SSF53383">
    <property type="entry name" value="PLP-dependent transferases"/>
    <property type="match status" value="1"/>
</dbReference>
<dbReference type="Gene3D" id="3.90.1150.10">
    <property type="entry name" value="Aspartate Aminotransferase, domain 1"/>
    <property type="match status" value="1"/>
</dbReference>
<dbReference type="InterPro" id="IPR015421">
    <property type="entry name" value="PyrdxlP-dep_Trfase_major"/>
</dbReference>
<keyword evidence="4" id="KW-1185">Reference proteome</keyword>
<dbReference type="PANTHER" id="PTHR43586:SF8">
    <property type="entry name" value="CYSTEINE DESULFURASE 1, CHLOROPLASTIC"/>
    <property type="match status" value="1"/>
</dbReference>
<dbReference type="Gene3D" id="3.40.640.10">
    <property type="entry name" value="Type I PLP-dependent aspartate aminotransferase-like (Major domain)"/>
    <property type="match status" value="1"/>
</dbReference>
<dbReference type="EMBL" id="JAPAAF010000001">
    <property type="protein sequence ID" value="MCW0481344.1"/>
    <property type="molecule type" value="Genomic_DNA"/>
</dbReference>
<dbReference type="AlphaFoldDB" id="A0AA41Y3S7"/>
<protein>
    <submittedName>
        <fullName evidence="3">Aminotransferase class V-fold PLP-dependent enzyme</fullName>
    </submittedName>
</protein>
<feature type="domain" description="Aminotransferase class V" evidence="2">
    <location>
        <begin position="50"/>
        <end position="459"/>
    </location>
</feature>
<dbReference type="InterPro" id="IPR015422">
    <property type="entry name" value="PyrdxlP-dep_Trfase_small"/>
</dbReference>
<organism evidence="3 4">
    <name type="scientific">Gaoshiqia sediminis</name>
    <dbReference type="NCBI Taxonomy" id="2986998"/>
    <lineage>
        <taxon>Bacteria</taxon>
        <taxon>Pseudomonadati</taxon>
        <taxon>Bacteroidota</taxon>
        <taxon>Bacteroidia</taxon>
        <taxon>Marinilabiliales</taxon>
        <taxon>Prolixibacteraceae</taxon>
        <taxon>Gaoshiqia</taxon>
    </lineage>
</organism>
<comment type="caution">
    <text evidence="3">The sequence shown here is derived from an EMBL/GenBank/DDBJ whole genome shotgun (WGS) entry which is preliminary data.</text>
</comment>
<keyword evidence="3" id="KW-0032">Aminotransferase</keyword>
<dbReference type="PANTHER" id="PTHR43586">
    <property type="entry name" value="CYSTEINE DESULFURASE"/>
    <property type="match status" value="1"/>
</dbReference>
<evidence type="ECO:0000259" key="2">
    <source>
        <dbReference type="Pfam" id="PF00266"/>
    </source>
</evidence>
<proteinExistence type="predicted"/>